<name>A0A4Z0C0F2_9BURK</name>
<sequence>MKAIHALLACAAASAACAQAQTIYRCGDSYGSQPCAGGRELPAAPPAADAAQHRAAAGTAQRDAKLADAMEKERLKQEARPAQVYVAPAKPGPDFEPHKSPEKAATRKLDVFTASSPAPKKPKGEGKGKKGKSKAKDEGAEKQPPAAMPAGAVKRQ</sequence>
<feature type="chain" id="PRO_5021443561" description="DUF4124 domain-containing protein" evidence="2">
    <location>
        <begin position="21"/>
        <end position="156"/>
    </location>
</feature>
<feature type="region of interest" description="Disordered" evidence="1">
    <location>
        <begin position="35"/>
        <end position="156"/>
    </location>
</feature>
<evidence type="ECO:0000256" key="2">
    <source>
        <dbReference type="SAM" id="SignalP"/>
    </source>
</evidence>
<keyword evidence="4" id="KW-1185">Reference proteome</keyword>
<dbReference type="AlphaFoldDB" id="A0A4Z0C0F2"/>
<evidence type="ECO:0008006" key="5">
    <source>
        <dbReference type="Google" id="ProtNLM"/>
    </source>
</evidence>
<gene>
    <name evidence="3" type="ORF">EZ216_08625</name>
</gene>
<dbReference type="PROSITE" id="PS51257">
    <property type="entry name" value="PROKAR_LIPOPROTEIN"/>
    <property type="match status" value="1"/>
</dbReference>
<feature type="compositionally biased region" description="Low complexity" evidence="1">
    <location>
        <begin position="46"/>
        <end position="60"/>
    </location>
</feature>
<evidence type="ECO:0000313" key="3">
    <source>
        <dbReference type="EMBL" id="TFZ03715.1"/>
    </source>
</evidence>
<feature type="compositionally biased region" description="Basic and acidic residues" evidence="1">
    <location>
        <begin position="93"/>
        <end position="110"/>
    </location>
</feature>
<keyword evidence="2" id="KW-0732">Signal</keyword>
<dbReference type="Proteomes" id="UP000297839">
    <property type="component" value="Unassembled WGS sequence"/>
</dbReference>
<feature type="signal peptide" evidence="2">
    <location>
        <begin position="1"/>
        <end position="20"/>
    </location>
</feature>
<proteinExistence type="predicted"/>
<evidence type="ECO:0000256" key="1">
    <source>
        <dbReference type="SAM" id="MobiDB-lite"/>
    </source>
</evidence>
<dbReference type="RefSeq" id="WP_135249340.1">
    <property type="nucleotide sequence ID" value="NZ_SMLK01000002.1"/>
</dbReference>
<dbReference type="EMBL" id="SMLK01000002">
    <property type="protein sequence ID" value="TFZ03715.1"/>
    <property type="molecule type" value="Genomic_DNA"/>
</dbReference>
<evidence type="ECO:0000313" key="4">
    <source>
        <dbReference type="Proteomes" id="UP000297839"/>
    </source>
</evidence>
<protein>
    <recommendedName>
        <fullName evidence="5">DUF4124 domain-containing protein</fullName>
    </recommendedName>
</protein>
<reference evidence="3 4" key="1">
    <citation type="submission" date="2019-03" db="EMBL/GenBank/DDBJ databases">
        <title>Ramlibacter sp. 18x22-1, whole genome shotgun sequence.</title>
        <authorList>
            <person name="Zhang X."/>
            <person name="Feng G."/>
            <person name="Zhu H."/>
        </authorList>
    </citation>
    <scope>NUCLEOTIDE SEQUENCE [LARGE SCALE GENOMIC DNA]</scope>
    <source>
        <strain evidence="3 4">18x22-1</strain>
    </source>
</reference>
<organism evidence="3 4">
    <name type="scientific">Ramlibacter humi</name>
    <dbReference type="NCBI Taxonomy" id="2530451"/>
    <lineage>
        <taxon>Bacteria</taxon>
        <taxon>Pseudomonadati</taxon>
        <taxon>Pseudomonadota</taxon>
        <taxon>Betaproteobacteria</taxon>
        <taxon>Burkholderiales</taxon>
        <taxon>Comamonadaceae</taxon>
        <taxon>Ramlibacter</taxon>
    </lineage>
</organism>
<feature type="compositionally biased region" description="Basic and acidic residues" evidence="1">
    <location>
        <begin position="122"/>
        <end position="141"/>
    </location>
</feature>
<feature type="compositionally biased region" description="Basic and acidic residues" evidence="1">
    <location>
        <begin position="62"/>
        <end position="79"/>
    </location>
</feature>
<accession>A0A4Z0C0F2</accession>
<dbReference type="OrthoDB" id="9154761at2"/>
<comment type="caution">
    <text evidence="3">The sequence shown here is derived from an EMBL/GenBank/DDBJ whole genome shotgun (WGS) entry which is preliminary data.</text>
</comment>